<organism evidence="2 3">
    <name type="scientific">Halobium palmae</name>
    <dbReference type="NCBI Taxonomy" id="1776492"/>
    <lineage>
        <taxon>Archaea</taxon>
        <taxon>Methanobacteriati</taxon>
        <taxon>Methanobacteriota</taxon>
        <taxon>Stenosarchaea group</taxon>
        <taxon>Halobacteria</taxon>
        <taxon>Halobacteriales</taxon>
        <taxon>Haloferacaceae</taxon>
        <taxon>Halobium</taxon>
    </lineage>
</organism>
<dbReference type="Gene3D" id="1.10.1670.10">
    <property type="entry name" value="Helix-hairpin-Helix base-excision DNA repair enzymes (C-terminal)"/>
    <property type="match status" value="1"/>
</dbReference>
<dbReference type="InterPro" id="IPR023170">
    <property type="entry name" value="HhH_base_excis_C"/>
</dbReference>
<proteinExistence type="predicted"/>
<dbReference type="EMBL" id="JBHSWU010000153">
    <property type="protein sequence ID" value="MFC6724338.1"/>
    <property type="molecule type" value="Genomic_DNA"/>
</dbReference>
<reference evidence="2 3" key="1">
    <citation type="journal article" date="2019" name="Int. J. Syst. Evol. Microbiol.">
        <title>The Global Catalogue of Microorganisms (GCM) 10K type strain sequencing project: providing services to taxonomists for standard genome sequencing and annotation.</title>
        <authorList>
            <consortium name="The Broad Institute Genomics Platform"/>
            <consortium name="The Broad Institute Genome Sequencing Center for Infectious Disease"/>
            <person name="Wu L."/>
            <person name="Ma J."/>
        </authorList>
    </citation>
    <scope>NUCLEOTIDE SEQUENCE [LARGE SCALE GENOMIC DNA]</scope>
    <source>
        <strain evidence="2 3">NBRC 111368</strain>
    </source>
</reference>
<accession>A0ABD5RZ99</accession>
<gene>
    <name evidence="2" type="ORF">ACFQE1_08125</name>
</gene>
<feature type="non-terminal residue" evidence="2">
    <location>
        <position position="1"/>
    </location>
</feature>
<sequence>LVAERAGGGSENTESAGGGSGDAEAELTRAEIRETAEAWRPYRSYATMYLWWRYVDETLSVDPKSLTL</sequence>
<evidence type="ECO:0000313" key="2">
    <source>
        <dbReference type="EMBL" id="MFC6724338.1"/>
    </source>
</evidence>
<dbReference type="AlphaFoldDB" id="A0ABD5RZ99"/>
<keyword evidence="3" id="KW-1185">Reference proteome</keyword>
<feature type="region of interest" description="Disordered" evidence="1">
    <location>
        <begin position="1"/>
        <end position="27"/>
    </location>
</feature>
<dbReference type="Proteomes" id="UP001596328">
    <property type="component" value="Unassembled WGS sequence"/>
</dbReference>
<name>A0ABD5RZ99_9EURY</name>
<evidence type="ECO:0000256" key="1">
    <source>
        <dbReference type="SAM" id="MobiDB-lite"/>
    </source>
</evidence>
<evidence type="ECO:0000313" key="3">
    <source>
        <dbReference type="Proteomes" id="UP001596328"/>
    </source>
</evidence>
<protein>
    <submittedName>
        <fullName evidence="2">Uncharacterized protein</fullName>
    </submittedName>
</protein>
<comment type="caution">
    <text evidence="2">The sequence shown here is derived from an EMBL/GenBank/DDBJ whole genome shotgun (WGS) entry which is preliminary data.</text>
</comment>
<feature type="compositionally biased region" description="Gly residues" evidence="1">
    <location>
        <begin position="1"/>
        <end position="21"/>
    </location>
</feature>